<keyword evidence="3" id="KW-1185">Reference proteome</keyword>
<protein>
    <recommendedName>
        <fullName evidence="4">Integrase</fullName>
    </recommendedName>
</protein>
<proteinExistence type="predicted"/>
<sequence length="578" mass="63786">MSTRGSTRPGVRAVLLDGDYDVRSAVYRSPDGSVCVDFDGEDGRSRTFDFADCELPGWHEDLAVAVAARIGPGGRLRTASSALAMWTPLKRFLRALAGADEVPLRPGQMRVEHAEFFADSVAATMQDAYAWRVVEHVVAVLRLLPPTGRVPDEALDVLRVRNPGPPRSTSGYSQGELRRLVAAARADVAAMRERIAQGRALIAAPDGGPEAERLRTVAEGGRLERLHDTRAAGRMLFPMSDDLPGMLVLMAAVSGRNIETIKELPAEHQVVEGKAVEVVLTKRRRGARRWHESVLWEIGPPGQGLRHPGGLYLLLHGLMAPSRSRASDPQWFWAFFRGVYFGDQHGNPFRSAMTAGLPMSAWVDRHGLTDDAGAPMTVAFRRIRTSVEARRTRQMGGHLPSAARSNTVPVLFRNYLREDPSTVEWAHEVMADALADAEQAALEAHRRLADRAGRPEILADSVLSPADIAEGPWSGCRDAENHPVTGRACRASFLDCFHCGNCVITPAHLPRLLALLKAMDQRRRQMDDQVWWQRYGPAFAAIRHDVLSRFTPEQVREASSSPDHDADLDLVEEPWQQP</sequence>
<reference evidence="2" key="1">
    <citation type="submission" date="2022-10" db="EMBL/GenBank/DDBJ databases">
        <title>The complete genomes of actinobacterial strains from the NBC collection.</title>
        <authorList>
            <person name="Joergensen T.S."/>
            <person name="Alvarez Arevalo M."/>
            <person name="Sterndorff E.B."/>
            <person name="Faurdal D."/>
            <person name="Vuksanovic O."/>
            <person name="Mourched A.-S."/>
            <person name="Charusanti P."/>
            <person name="Shaw S."/>
            <person name="Blin K."/>
            <person name="Weber T."/>
        </authorList>
    </citation>
    <scope>NUCLEOTIDE SEQUENCE</scope>
    <source>
        <strain evidence="2">NBC_00248</strain>
    </source>
</reference>
<evidence type="ECO:0000313" key="3">
    <source>
        <dbReference type="Proteomes" id="UP001432039"/>
    </source>
</evidence>
<feature type="region of interest" description="Disordered" evidence="1">
    <location>
        <begin position="553"/>
        <end position="578"/>
    </location>
</feature>
<dbReference type="Proteomes" id="UP001432039">
    <property type="component" value="Chromosome"/>
</dbReference>
<organism evidence="2 3">
    <name type="scientific">Streptomyces virginiae</name>
    <name type="common">Streptomyces cinnamonensis</name>
    <dbReference type="NCBI Taxonomy" id="1961"/>
    <lineage>
        <taxon>Bacteria</taxon>
        <taxon>Bacillati</taxon>
        <taxon>Actinomycetota</taxon>
        <taxon>Actinomycetes</taxon>
        <taxon>Kitasatosporales</taxon>
        <taxon>Streptomycetaceae</taxon>
        <taxon>Streptomyces</taxon>
    </lineage>
</organism>
<evidence type="ECO:0000256" key="1">
    <source>
        <dbReference type="SAM" id="MobiDB-lite"/>
    </source>
</evidence>
<gene>
    <name evidence="2" type="ORF">OG517_42090</name>
</gene>
<evidence type="ECO:0008006" key="4">
    <source>
        <dbReference type="Google" id="ProtNLM"/>
    </source>
</evidence>
<name>A0ABZ1TR15_STRVG</name>
<evidence type="ECO:0000313" key="2">
    <source>
        <dbReference type="EMBL" id="WUQ17442.1"/>
    </source>
</evidence>
<dbReference type="RefSeq" id="WP_328965662.1">
    <property type="nucleotide sequence ID" value="NZ_CP108090.1"/>
</dbReference>
<dbReference type="EMBL" id="CP108090">
    <property type="protein sequence ID" value="WUQ17442.1"/>
    <property type="molecule type" value="Genomic_DNA"/>
</dbReference>
<accession>A0ABZ1TR15</accession>